<dbReference type="EMBL" id="JARXVE010000003">
    <property type="protein sequence ID" value="MDH6195501.1"/>
    <property type="molecule type" value="Genomic_DNA"/>
</dbReference>
<reference evidence="4 5" key="1">
    <citation type="submission" date="2023-04" db="EMBL/GenBank/DDBJ databases">
        <title>Forest soil microbial communities from Buena Vista Peninsula, Colon Province, Panama.</title>
        <authorList>
            <person name="Bouskill N."/>
        </authorList>
    </citation>
    <scope>NUCLEOTIDE SEQUENCE [LARGE SCALE GENOMIC DNA]</scope>
    <source>
        <strain evidence="4 5">AC80</strain>
    </source>
</reference>
<evidence type="ECO:0000313" key="5">
    <source>
        <dbReference type="Proteomes" id="UP001160130"/>
    </source>
</evidence>
<protein>
    <recommendedName>
        <fullName evidence="3">DUF732 domain-containing protein</fullName>
    </recommendedName>
</protein>
<evidence type="ECO:0000256" key="2">
    <source>
        <dbReference type="SAM" id="Phobius"/>
    </source>
</evidence>
<feature type="transmembrane region" description="Helical" evidence="2">
    <location>
        <begin position="83"/>
        <end position="103"/>
    </location>
</feature>
<keyword evidence="2" id="KW-0472">Membrane</keyword>
<name>A0ABT6KXS3_9MYCO</name>
<keyword evidence="2" id="KW-0812">Transmembrane</keyword>
<organism evidence="4 5">
    <name type="scientific">Mycolicibacterium frederiksbergense</name>
    <dbReference type="NCBI Taxonomy" id="117567"/>
    <lineage>
        <taxon>Bacteria</taxon>
        <taxon>Bacillati</taxon>
        <taxon>Actinomycetota</taxon>
        <taxon>Actinomycetes</taxon>
        <taxon>Mycobacteriales</taxon>
        <taxon>Mycobacteriaceae</taxon>
        <taxon>Mycolicibacterium</taxon>
    </lineage>
</organism>
<dbReference type="InterPro" id="IPR007969">
    <property type="entry name" value="DUF732"/>
</dbReference>
<evidence type="ECO:0000313" key="4">
    <source>
        <dbReference type="EMBL" id="MDH6195501.1"/>
    </source>
</evidence>
<evidence type="ECO:0000259" key="3">
    <source>
        <dbReference type="Pfam" id="PF05305"/>
    </source>
</evidence>
<keyword evidence="2" id="KW-1133">Transmembrane helix</keyword>
<feature type="domain" description="DUF732" evidence="3">
    <location>
        <begin position="115"/>
        <end position="154"/>
    </location>
</feature>
<comment type="caution">
    <text evidence="4">The sequence shown here is derived from an EMBL/GenBank/DDBJ whole genome shotgun (WGS) entry which is preliminary data.</text>
</comment>
<proteinExistence type="predicted"/>
<evidence type="ECO:0000256" key="1">
    <source>
        <dbReference type="SAM" id="MobiDB-lite"/>
    </source>
</evidence>
<accession>A0ABT6KXS3</accession>
<feature type="region of interest" description="Disordered" evidence="1">
    <location>
        <begin position="45"/>
        <end position="68"/>
    </location>
</feature>
<dbReference type="Pfam" id="PF05305">
    <property type="entry name" value="DUF732"/>
    <property type="match status" value="1"/>
</dbReference>
<dbReference type="Proteomes" id="UP001160130">
    <property type="component" value="Unassembled WGS sequence"/>
</dbReference>
<keyword evidence="5" id="KW-1185">Reference proteome</keyword>
<sequence length="288" mass="30430">MSCPYCGSDVDKGGTCGLCGQVRVSVSTGWHPDPTARHEGRYFVTGHPTNRVRDGASKSTDPSGGRTLPDYIELPTSGIRSTWLATGVATVIIVMAAAVVWALQVESHRPTPSPEAEYLSALKGAGLMDQFNSDTNAVAHGHQVCRRLQDGEPQQGLPADKIAVDTFCPDFSQGFRVLETITVPATFVLMDSAGLDGINSDGTSCQGADGYSDVGPGTPITVKNGKGEILANTTLGTGKSGTADCTFSFSFPVTEGQDRYVVSVGRRGEFVYSFDQLQAHGVRIHLGQ</sequence>
<gene>
    <name evidence="4" type="ORF">M2272_002141</name>
</gene>